<evidence type="ECO:0000256" key="1">
    <source>
        <dbReference type="SAM" id="Phobius"/>
    </source>
</evidence>
<protein>
    <submittedName>
        <fullName evidence="2">Uncharacterized protein</fullName>
    </submittedName>
</protein>
<keyword evidence="1" id="KW-0472">Membrane</keyword>
<gene>
    <name evidence="2" type="ORF">MM415B03920_0004</name>
</gene>
<dbReference type="AlphaFoldDB" id="A0A6M3LGA5"/>
<sequence length="54" mass="6431">MFTEASLIIIAFTGGVMLGMMYYRLILRWKEMAKNMREIFDKAVENERKRKKGN</sequence>
<reference evidence="2" key="1">
    <citation type="submission" date="2020-03" db="EMBL/GenBank/DDBJ databases">
        <title>The deep terrestrial virosphere.</title>
        <authorList>
            <person name="Holmfeldt K."/>
            <person name="Nilsson E."/>
            <person name="Simone D."/>
            <person name="Lopez-Fernandez M."/>
            <person name="Wu X."/>
            <person name="de Brujin I."/>
            <person name="Lundin D."/>
            <person name="Andersson A."/>
            <person name="Bertilsson S."/>
            <person name="Dopson M."/>
        </authorList>
    </citation>
    <scope>NUCLEOTIDE SEQUENCE</scope>
    <source>
        <strain evidence="2">MM415B03920</strain>
    </source>
</reference>
<proteinExistence type="predicted"/>
<organism evidence="2">
    <name type="scientific">viral metagenome</name>
    <dbReference type="NCBI Taxonomy" id="1070528"/>
    <lineage>
        <taxon>unclassified sequences</taxon>
        <taxon>metagenomes</taxon>
        <taxon>organismal metagenomes</taxon>
    </lineage>
</organism>
<name>A0A6M3LGA5_9ZZZZ</name>
<evidence type="ECO:0000313" key="2">
    <source>
        <dbReference type="EMBL" id="QJA94226.1"/>
    </source>
</evidence>
<dbReference type="EMBL" id="MT143214">
    <property type="protein sequence ID" value="QJA94226.1"/>
    <property type="molecule type" value="Genomic_DNA"/>
</dbReference>
<keyword evidence="1" id="KW-0812">Transmembrane</keyword>
<feature type="transmembrane region" description="Helical" evidence="1">
    <location>
        <begin position="6"/>
        <end position="27"/>
    </location>
</feature>
<accession>A0A6M3LGA5</accession>
<keyword evidence="1" id="KW-1133">Transmembrane helix</keyword>